<gene>
    <name evidence="1" type="ORF">QQZ08_005137</name>
</gene>
<reference evidence="1 2" key="1">
    <citation type="journal article" date="2025" name="Microbiol. Resour. Announc.">
        <title>Draft genome sequences for Neonectria magnoliae and Neonectria punicea, canker pathogens of Liriodendron tulipifera and Acer saccharum in West Virginia.</title>
        <authorList>
            <person name="Petronek H.M."/>
            <person name="Kasson M.T."/>
            <person name="Metheny A.M."/>
            <person name="Stauder C.M."/>
            <person name="Lovett B."/>
            <person name="Lynch S.C."/>
            <person name="Garnas J.R."/>
            <person name="Kasson L.R."/>
            <person name="Stajich J.E."/>
        </authorList>
    </citation>
    <scope>NUCLEOTIDE SEQUENCE [LARGE SCALE GENOMIC DNA]</scope>
    <source>
        <strain evidence="1 2">NRRL 64651</strain>
    </source>
</reference>
<accession>A0ABR1I4I2</accession>
<comment type="caution">
    <text evidence="1">The sequence shown here is derived from an EMBL/GenBank/DDBJ whole genome shotgun (WGS) entry which is preliminary data.</text>
</comment>
<evidence type="ECO:0000313" key="2">
    <source>
        <dbReference type="Proteomes" id="UP001498421"/>
    </source>
</evidence>
<evidence type="ECO:0000313" key="1">
    <source>
        <dbReference type="EMBL" id="KAK7428380.1"/>
    </source>
</evidence>
<name>A0ABR1I4I2_9HYPO</name>
<dbReference type="Proteomes" id="UP001498421">
    <property type="component" value="Unassembled WGS sequence"/>
</dbReference>
<dbReference type="InterPro" id="IPR027417">
    <property type="entry name" value="P-loop_NTPase"/>
</dbReference>
<dbReference type="SUPFAM" id="SSF52540">
    <property type="entry name" value="P-loop containing nucleoside triphosphate hydrolases"/>
    <property type="match status" value="1"/>
</dbReference>
<dbReference type="Gene3D" id="3.40.50.300">
    <property type="entry name" value="P-loop containing nucleotide triphosphate hydrolases"/>
    <property type="match status" value="1"/>
</dbReference>
<organism evidence="1 2">
    <name type="scientific">Neonectria magnoliae</name>
    <dbReference type="NCBI Taxonomy" id="2732573"/>
    <lineage>
        <taxon>Eukaryota</taxon>
        <taxon>Fungi</taxon>
        <taxon>Dikarya</taxon>
        <taxon>Ascomycota</taxon>
        <taxon>Pezizomycotina</taxon>
        <taxon>Sordariomycetes</taxon>
        <taxon>Hypocreomycetidae</taxon>
        <taxon>Hypocreales</taxon>
        <taxon>Nectriaceae</taxon>
        <taxon>Neonectria</taxon>
    </lineage>
</organism>
<protein>
    <submittedName>
        <fullName evidence="1">Uncharacterized protein</fullName>
    </submittedName>
</protein>
<dbReference type="EMBL" id="JAZAVK010000042">
    <property type="protein sequence ID" value="KAK7428380.1"/>
    <property type="molecule type" value="Genomic_DNA"/>
</dbReference>
<keyword evidence="2" id="KW-1185">Reference proteome</keyword>
<sequence length="138" mass="15601">MEKLSISHAIMMINEQLMHAIQAQRSTYTCLVETEQASLYSLAYGKRSGGEHKRVDLALFFALLQLAWARSAHRAHYLLVDKVFDSLDEAGQAAVVRWCGVMSRLAGWIVIITHSRFLVERDPEKDAAKVLVVWARMG</sequence>
<proteinExistence type="predicted"/>